<sequence>MNKLLFRYGIRKNLLLTKINKPLKGQRFLDILAPKKPNVTKNHRKNHLQLIEDFLQTSSEQNCKHPTDKKPSFSCSVESNEQNCKHPFDKTSSFSCSMEGDSISLLFKFHKEGSKIGVSLVSNTVSLCSSKRDFSVGIQVHGMVIVNGFLSNVYVGSSLITFYSNFEGIVDAYQVFDEMPVRNVVSWSTMVYAFALENDLDMCLKLYKGMMGLALRPNEFTFTILLSACMGSGCFGHGRSIHCHIIVMGYESYVHVANAVLSMYCKCGEVKDAFDVFESMKSKDLVSWNSMICGYGQQGHGIQAIELFEEMKKRKVRPDSITFLGVLSSCRHSGFVKEGMSYFYSMVDYGVKPELDHYSCIVDLLGRARLLEEAREFIKKMPIQPNGVIWGSLLMSCRLQGNFWLGIEAAENRLALEPWSASTHLQLVNLYAGLGYWDQAARVQKLMKDNGLKRDPGYSWIEISNQVFRFTAEDISVGHIKSIACLVDMLVDHMKSFGVEEIDYSE</sequence>
<dbReference type="GO" id="GO:0005739">
    <property type="term" value="C:mitochondrion"/>
    <property type="evidence" value="ECO:0007669"/>
    <property type="project" value="UniProtKB-ARBA"/>
</dbReference>
<gene>
    <name evidence="4" type="ORF">CQW23_13442</name>
</gene>
<dbReference type="PANTHER" id="PTHR47926:SF438">
    <property type="entry name" value="PENTATRICOPEPTIDE REPEAT-CONTAINING PROTEIN"/>
    <property type="match status" value="1"/>
</dbReference>
<accession>A0A2G2WVG5</accession>
<comment type="similarity">
    <text evidence="2">Belongs to the PPR family. PCMP-E subfamily.</text>
</comment>
<dbReference type="NCBIfam" id="TIGR00756">
    <property type="entry name" value="PPR"/>
    <property type="match status" value="3"/>
</dbReference>
<feature type="repeat" description="PPR" evidence="3">
    <location>
        <begin position="319"/>
        <end position="353"/>
    </location>
</feature>
<name>A0A2G2WVG5_CAPBA</name>
<dbReference type="Gene3D" id="1.25.40.10">
    <property type="entry name" value="Tetratricopeptide repeat domain"/>
    <property type="match status" value="3"/>
</dbReference>
<evidence type="ECO:0000313" key="4">
    <source>
        <dbReference type="EMBL" id="PHT49234.1"/>
    </source>
</evidence>
<dbReference type="InterPro" id="IPR002885">
    <property type="entry name" value="PPR_rpt"/>
</dbReference>
<comment type="caution">
    <text evidence="4">The sequence shown here is derived from an EMBL/GenBank/DDBJ whole genome shotgun (WGS) entry which is preliminary data.</text>
</comment>
<dbReference type="OrthoDB" id="768257at2759"/>
<proteinExistence type="inferred from homology"/>
<reference evidence="5" key="2">
    <citation type="journal article" date="2017" name="J. Anim. Genet.">
        <title>Multiple reference genome sequences of hot pepper reveal the massive evolution of plant disease resistance genes by retroduplication.</title>
        <authorList>
            <person name="Kim S."/>
            <person name="Park J."/>
            <person name="Yeom S.-I."/>
            <person name="Kim Y.-M."/>
            <person name="Seo E."/>
            <person name="Kim K.-T."/>
            <person name="Kim M.-S."/>
            <person name="Lee J.M."/>
            <person name="Cheong K."/>
            <person name="Shin H.-S."/>
            <person name="Kim S.-B."/>
            <person name="Han K."/>
            <person name="Lee J."/>
            <person name="Park M."/>
            <person name="Lee H.-A."/>
            <person name="Lee H.-Y."/>
            <person name="Lee Y."/>
            <person name="Oh S."/>
            <person name="Lee J.H."/>
            <person name="Choi E."/>
            <person name="Choi E."/>
            <person name="Lee S.E."/>
            <person name="Jeon J."/>
            <person name="Kim H."/>
            <person name="Choi G."/>
            <person name="Song H."/>
            <person name="Lee J."/>
            <person name="Lee S.-C."/>
            <person name="Kwon J.-K."/>
            <person name="Lee H.-Y."/>
            <person name="Koo N."/>
            <person name="Hong Y."/>
            <person name="Kim R.W."/>
            <person name="Kang W.-H."/>
            <person name="Huh J.H."/>
            <person name="Kang B.-C."/>
            <person name="Yang T.-J."/>
            <person name="Lee Y.-H."/>
            <person name="Bennetzen J.L."/>
            <person name="Choi D."/>
        </authorList>
    </citation>
    <scope>NUCLEOTIDE SEQUENCE [LARGE SCALE GENOMIC DNA]</scope>
    <source>
        <strain evidence="5">cv. PBC81</strain>
    </source>
</reference>
<dbReference type="InterPro" id="IPR011990">
    <property type="entry name" value="TPR-like_helical_dom_sf"/>
</dbReference>
<dbReference type="Pfam" id="PF01535">
    <property type="entry name" value="PPR"/>
    <property type="match status" value="1"/>
</dbReference>
<feature type="repeat" description="PPR" evidence="3">
    <location>
        <begin position="253"/>
        <end position="283"/>
    </location>
</feature>
<feature type="repeat" description="PPR" evidence="3">
    <location>
        <begin position="284"/>
        <end position="318"/>
    </location>
</feature>
<protein>
    <recommendedName>
        <fullName evidence="6">Pentatricopeptide repeat-containing protein</fullName>
    </recommendedName>
</protein>
<dbReference type="GO" id="GO:0009451">
    <property type="term" value="P:RNA modification"/>
    <property type="evidence" value="ECO:0007669"/>
    <property type="project" value="InterPro"/>
</dbReference>
<dbReference type="Proteomes" id="UP000224567">
    <property type="component" value="Unassembled WGS sequence"/>
</dbReference>
<evidence type="ECO:0000256" key="2">
    <source>
        <dbReference type="ARBA" id="ARBA00061659"/>
    </source>
</evidence>
<dbReference type="GO" id="GO:0003723">
    <property type="term" value="F:RNA binding"/>
    <property type="evidence" value="ECO:0007669"/>
    <property type="project" value="InterPro"/>
</dbReference>
<dbReference type="Pfam" id="PF20431">
    <property type="entry name" value="E_motif"/>
    <property type="match status" value="1"/>
</dbReference>
<feature type="repeat" description="PPR" evidence="3">
    <location>
        <begin position="183"/>
        <end position="217"/>
    </location>
</feature>
<dbReference type="STRING" id="33114.A0A2G2WVG5"/>
<evidence type="ECO:0008006" key="6">
    <source>
        <dbReference type="Google" id="ProtNLM"/>
    </source>
</evidence>
<dbReference type="PROSITE" id="PS51375">
    <property type="entry name" value="PPR"/>
    <property type="match status" value="4"/>
</dbReference>
<evidence type="ECO:0000256" key="1">
    <source>
        <dbReference type="ARBA" id="ARBA00022737"/>
    </source>
</evidence>
<dbReference type="FunFam" id="1.25.40.10:FF:000378">
    <property type="entry name" value="Pentatricopeptide repeat-containing protein mitochondrial"/>
    <property type="match status" value="1"/>
</dbReference>
<evidence type="ECO:0000313" key="5">
    <source>
        <dbReference type="Proteomes" id="UP000224567"/>
    </source>
</evidence>
<evidence type="ECO:0000256" key="3">
    <source>
        <dbReference type="PROSITE-ProRule" id="PRU00708"/>
    </source>
</evidence>
<dbReference type="AlphaFoldDB" id="A0A2G2WVG5"/>
<dbReference type="InterPro" id="IPR046960">
    <property type="entry name" value="PPR_At4g14850-like_plant"/>
</dbReference>
<dbReference type="FunFam" id="1.25.40.10:FF:000205">
    <property type="entry name" value="Pentatricopeptide repeat-containing protein, mitochondrial"/>
    <property type="match status" value="1"/>
</dbReference>
<organism evidence="4 5">
    <name type="scientific">Capsicum baccatum</name>
    <name type="common">Peruvian pepper</name>
    <dbReference type="NCBI Taxonomy" id="33114"/>
    <lineage>
        <taxon>Eukaryota</taxon>
        <taxon>Viridiplantae</taxon>
        <taxon>Streptophyta</taxon>
        <taxon>Embryophyta</taxon>
        <taxon>Tracheophyta</taxon>
        <taxon>Spermatophyta</taxon>
        <taxon>Magnoliopsida</taxon>
        <taxon>eudicotyledons</taxon>
        <taxon>Gunneridae</taxon>
        <taxon>Pentapetalae</taxon>
        <taxon>asterids</taxon>
        <taxon>lamiids</taxon>
        <taxon>Solanales</taxon>
        <taxon>Solanaceae</taxon>
        <taxon>Solanoideae</taxon>
        <taxon>Capsiceae</taxon>
        <taxon>Capsicum</taxon>
    </lineage>
</organism>
<dbReference type="InterPro" id="IPR046848">
    <property type="entry name" value="E_motif"/>
</dbReference>
<reference evidence="4 5" key="1">
    <citation type="journal article" date="2017" name="Genome Biol.">
        <title>New reference genome sequences of hot pepper reveal the massive evolution of plant disease-resistance genes by retroduplication.</title>
        <authorList>
            <person name="Kim S."/>
            <person name="Park J."/>
            <person name="Yeom S.I."/>
            <person name="Kim Y.M."/>
            <person name="Seo E."/>
            <person name="Kim K.T."/>
            <person name="Kim M.S."/>
            <person name="Lee J.M."/>
            <person name="Cheong K."/>
            <person name="Shin H.S."/>
            <person name="Kim S.B."/>
            <person name="Han K."/>
            <person name="Lee J."/>
            <person name="Park M."/>
            <person name="Lee H.A."/>
            <person name="Lee H.Y."/>
            <person name="Lee Y."/>
            <person name="Oh S."/>
            <person name="Lee J.H."/>
            <person name="Choi E."/>
            <person name="Choi E."/>
            <person name="Lee S.E."/>
            <person name="Jeon J."/>
            <person name="Kim H."/>
            <person name="Choi G."/>
            <person name="Song H."/>
            <person name="Lee J."/>
            <person name="Lee S.C."/>
            <person name="Kwon J.K."/>
            <person name="Lee H.Y."/>
            <person name="Koo N."/>
            <person name="Hong Y."/>
            <person name="Kim R.W."/>
            <person name="Kang W.H."/>
            <person name="Huh J.H."/>
            <person name="Kang B.C."/>
            <person name="Yang T.J."/>
            <person name="Lee Y.H."/>
            <person name="Bennetzen J.L."/>
            <person name="Choi D."/>
        </authorList>
    </citation>
    <scope>NUCLEOTIDE SEQUENCE [LARGE SCALE GENOMIC DNA]</scope>
    <source>
        <strain evidence="5">cv. PBC81</strain>
    </source>
</reference>
<dbReference type="PANTHER" id="PTHR47926">
    <property type="entry name" value="PENTATRICOPEPTIDE REPEAT-CONTAINING PROTEIN"/>
    <property type="match status" value="1"/>
</dbReference>
<dbReference type="Pfam" id="PF13041">
    <property type="entry name" value="PPR_2"/>
    <property type="match status" value="2"/>
</dbReference>
<keyword evidence="5" id="KW-1185">Reference proteome</keyword>
<dbReference type="EMBL" id="MLFT02000005">
    <property type="protein sequence ID" value="PHT49234.1"/>
    <property type="molecule type" value="Genomic_DNA"/>
</dbReference>
<keyword evidence="1" id="KW-0677">Repeat</keyword>